<feature type="transmembrane region" description="Helical" evidence="1">
    <location>
        <begin position="101"/>
        <end position="125"/>
    </location>
</feature>
<dbReference type="PANTHER" id="PTHR45907">
    <property type="entry name" value="SERPENTINE RECEPTOR, CLASS J"/>
    <property type="match status" value="1"/>
</dbReference>
<keyword evidence="3" id="KW-1185">Reference proteome</keyword>
<proteinExistence type="predicted"/>
<keyword evidence="1" id="KW-0472">Membrane</keyword>
<dbReference type="PANTHER" id="PTHR45907:SF16">
    <property type="entry name" value="SERPENTINE RECEPTOR, CLASS J"/>
    <property type="match status" value="1"/>
</dbReference>
<organism evidence="2 3">
    <name type="scientific">Pristionchus mayeri</name>
    <dbReference type="NCBI Taxonomy" id="1317129"/>
    <lineage>
        <taxon>Eukaryota</taxon>
        <taxon>Metazoa</taxon>
        <taxon>Ecdysozoa</taxon>
        <taxon>Nematoda</taxon>
        <taxon>Chromadorea</taxon>
        <taxon>Rhabditida</taxon>
        <taxon>Rhabditina</taxon>
        <taxon>Diplogasteromorpha</taxon>
        <taxon>Diplogasteroidea</taxon>
        <taxon>Neodiplogasteridae</taxon>
        <taxon>Pristionchus</taxon>
    </lineage>
</organism>
<evidence type="ECO:0000313" key="3">
    <source>
        <dbReference type="Proteomes" id="UP001328107"/>
    </source>
</evidence>
<feature type="transmembrane region" description="Helical" evidence="1">
    <location>
        <begin position="20"/>
        <end position="48"/>
    </location>
</feature>
<dbReference type="InterPro" id="IPR019423">
    <property type="entry name" value="7TM_GPCR_serpentine_rcpt_Srj"/>
</dbReference>
<keyword evidence="1" id="KW-1133">Transmembrane helix</keyword>
<feature type="non-terminal residue" evidence="2">
    <location>
        <position position="134"/>
    </location>
</feature>
<name>A0AAN5CV68_9BILA</name>
<evidence type="ECO:0008006" key="4">
    <source>
        <dbReference type="Google" id="ProtNLM"/>
    </source>
</evidence>
<gene>
    <name evidence="2" type="ORF">PMAYCL1PPCAC_21693</name>
</gene>
<evidence type="ECO:0000313" key="2">
    <source>
        <dbReference type="EMBL" id="GMR51498.1"/>
    </source>
</evidence>
<dbReference type="Proteomes" id="UP001328107">
    <property type="component" value="Unassembled WGS sequence"/>
</dbReference>
<dbReference type="AlphaFoldDB" id="A0AAN5CV68"/>
<accession>A0AAN5CV68</accession>
<dbReference type="Pfam" id="PF10326">
    <property type="entry name" value="7TM_GPCR_Str"/>
    <property type="match status" value="1"/>
</dbReference>
<protein>
    <recommendedName>
        <fullName evidence="4">G protein-coupled receptor</fullName>
    </recommendedName>
</protein>
<feature type="transmembrane region" description="Helical" evidence="1">
    <location>
        <begin position="68"/>
        <end position="89"/>
    </location>
</feature>
<keyword evidence="1" id="KW-0812">Transmembrane</keyword>
<dbReference type="InterPro" id="IPR019428">
    <property type="entry name" value="7TM_GPCR_serpentine_rcpt_Str"/>
</dbReference>
<comment type="caution">
    <text evidence="2">The sequence shown here is derived from an EMBL/GenBank/DDBJ whole genome shotgun (WGS) entry which is preliminary data.</text>
</comment>
<sequence length="134" mass="15062">MQNKYTISIFFQRDNQFDATLVATIITMNIVAFSLINITTCFACLAYYHIHMMTKISPKVVYLQKKLLIALCVQAAVPSVLVYIPYLFSMNIPLFGVSTTFIHNISAPVTAFFPTWDAAVMILLLPDYRKGLAG</sequence>
<reference evidence="3" key="1">
    <citation type="submission" date="2022-10" db="EMBL/GenBank/DDBJ databases">
        <title>Genome assembly of Pristionchus species.</title>
        <authorList>
            <person name="Yoshida K."/>
            <person name="Sommer R.J."/>
        </authorList>
    </citation>
    <scope>NUCLEOTIDE SEQUENCE [LARGE SCALE GENOMIC DNA]</scope>
    <source>
        <strain evidence="3">RS5460</strain>
    </source>
</reference>
<dbReference type="EMBL" id="BTRK01000005">
    <property type="protein sequence ID" value="GMR51498.1"/>
    <property type="molecule type" value="Genomic_DNA"/>
</dbReference>
<evidence type="ECO:0000256" key="1">
    <source>
        <dbReference type="SAM" id="Phobius"/>
    </source>
</evidence>